<organism evidence="12 13">
    <name type="scientific">Bugula neritina</name>
    <name type="common">Brown bryozoan</name>
    <name type="synonym">Sertularia neritina</name>
    <dbReference type="NCBI Taxonomy" id="10212"/>
    <lineage>
        <taxon>Eukaryota</taxon>
        <taxon>Metazoa</taxon>
        <taxon>Spiralia</taxon>
        <taxon>Lophotrochozoa</taxon>
        <taxon>Bryozoa</taxon>
        <taxon>Gymnolaemata</taxon>
        <taxon>Cheilostomatida</taxon>
        <taxon>Flustrina</taxon>
        <taxon>Buguloidea</taxon>
        <taxon>Bugulidae</taxon>
        <taxon>Bugula</taxon>
    </lineage>
</organism>
<accession>A0A7J7IU51</accession>
<evidence type="ECO:0000256" key="7">
    <source>
        <dbReference type="ARBA" id="ARBA00023180"/>
    </source>
</evidence>
<dbReference type="SMART" id="SM00181">
    <property type="entry name" value="EGF"/>
    <property type="match status" value="3"/>
</dbReference>
<dbReference type="FunFam" id="2.10.25.10:FF:000014">
    <property type="entry name" value="Latent-transforming growth factor beta-binding protein 3"/>
    <property type="match status" value="1"/>
</dbReference>
<dbReference type="Gene3D" id="2.10.25.10">
    <property type="entry name" value="Laminin"/>
    <property type="match status" value="4"/>
</dbReference>
<dbReference type="CDD" id="cd00054">
    <property type="entry name" value="EGF_CA"/>
    <property type="match status" value="1"/>
</dbReference>
<reference evidence="12" key="1">
    <citation type="submission" date="2020-06" db="EMBL/GenBank/DDBJ databases">
        <title>Draft genome of Bugula neritina, a colonial animal packing powerful symbionts and potential medicines.</title>
        <authorList>
            <person name="Rayko M."/>
        </authorList>
    </citation>
    <scope>NUCLEOTIDE SEQUENCE [LARGE SCALE GENOMIC DNA]</scope>
    <source>
        <strain evidence="12">Kwan_BN1</strain>
    </source>
</reference>
<dbReference type="GO" id="GO:0005509">
    <property type="term" value="F:calcium ion binding"/>
    <property type="evidence" value="ECO:0007669"/>
    <property type="project" value="InterPro"/>
</dbReference>
<dbReference type="PROSITE" id="PS50026">
    <property type="entry name" value="EGF_3"/>
    <property type="match status" value="1"/>
</dbReference>
<dbReference type="InterPro" id="IPR000152">
    <property type="entry name" value="EGF-type_Asp/Asn_hydroxyl_site"/>
</dbReference>
<dbReference type="InterPro" id="IPR001881">
    <property type="entry name" value="EGF-like_Ca-bd_dom"/>
</dbReference>
<dbReference type="EMBL" id="VXIV02003438">
    <property type="protein sequence ID" value="KAF6017046.1"/>
    <property type="molecule type" value="Genomic_DNA"/>
</dbReference>
<evidence type="ECO:0000256" key="6">
    <source>
        <dbReference type="ARBA" id="ARBA00023157"/>
    </source>
</evidence>
<keyword evidence="9" id="KW-0812">Transmembrane</keyword>
<protein>
    <recommendedName>
        <fullName evidence="11">EGF-like domain-containing protein</fullName>
    </recommendedName>
</protein>
<comment type="caution">
    <text evidence="8">Lacks conserved residue(s) required for the propagation of feature annotation.</text>
</comment>
<evidence type="ECO:0000313" key="13">
    <source>
        <dbReference type="Proteomes" id="UP000593567"/>
    </source>
</evidence>
<proteinExistence type="predicted"/>
<feature type="chain" id="PRO_5029498795" description="EGF-like domain-containing protein" evidence="10">
    <location>
        <begin position="22"/>
        <end position="321"/>
    </location>
</feature>
<evidence type="ECO:0000256" key="1">
    <source>
        <dbReference type="ARBA" id="ARBA00004613"/>
    </source>
</evidence>
<evidence type="ECO:0000256" key="2">
    <source>
        <dbReference type="ARBA" id="ARBA00022525"/>
    </source>
</evidence>
<keyword evidence="9" id="KW-1133">Transmembrane helix</keyword>
<keyword evidence="9" id="KW-0472">Membrane</keyword>
<comment type="subcellular location">
    <subcellularLocation>
        <location evidence="1">Secreted</location>
    </subcellularLocation>
</comment>
<dbReference type="OrthoDB" id="6286622at2759"/>
<dbReference type="InterPro" id="IPR049883">
    <property type="entry name" value="NOTCH1_EGF-like"/>
</dbReference>
<keyword evidence="13" id="KW-1185">Reference proteome</keyword>
<comment type="caution">
    <text evidence="12">The sequence shown here is derived from an EMBL/GenBank/DDBJ whole genome shotgun (WGS) entry which is preliminary data.</text>
</comment>
<evidence type="ECO:0000259" key="11">
    <source>
        <dbReference type="PROSITE" id="PS50026"/>
    </source>
</evidence>
<dbReference type="GO" id="GO:0005576">
    <property type="term" value="C:extracellular region"/>
    <property type="evidence" value="ECO:0007669"/>
    <property type="project" value="UniProtKB-SubCell"/>
</dbReference>
<feature type="domain" description="EGF-like" evidence="11">
    <location>
        <begin position="22"/>
        <end position="62"/>
    </location>
</feature>
<dbReference type="PANTHER" id="PTHR47333">
    <property type="entry name" value="VON WILLEBRAND FACTOR C AND EGF DOMAIN-CONTAINING PROTEIN"/>
    <property type="match status" value="1"/>
</dbReference>
<evidence type="ECO:0000256" key="8">
    <source>
        <dbReference type="PROSITE-ProRule" id="PRU00076"/>
    </source>
</evidence>
<evidence type="ECO:0000256" key="9">
    <source>
        <dbReference type="SAM" id="Phobius"/>
    </source>
</evidence>
<dbReference type="SMART" id="SM00179">
    <property type="entry name" value="EGF_CA"/>
    <property type="match status" value="4"/>
</dbReference>
<dbReference type="Pfam" id="PF14670">
    <property type="entry name" value="FXa_inhibition"/>
    <property type="match status" value="2"/>
</dbReference>
<feature type="signal peptide" evidence="10">
    <location>
        <begin position="1"/>
        <end position="21"/>
    </location>
</feature>
<keyword evidence="4 10" id="KW-0732">Signal</keyword>
<evidence type="ECO:0000256" key="3">
    <source>
        <dbReference type="ARBA" id="ARBA00022536"/>
    </source>
</evidence>
<dbReference type="PROSITE" id="PS01186">
    <property type="entry name" value="EGF_2"/>
    <property type="match status" value="1"/>
</dbReference>
<dbReference type="Pfam" id="PF07645">
    <property type="entry name" value="EGF_CA"/>
    <property type="match status" value="2"/>
</dbReference>
<keyword evidence="5" id="KW-0677">Repeat</keyword>
<dbReference type="InterPro" id="IPR052080">
    <property type="entry name" value="vWF_C/EGF_Fibrillin"/>
</dbReference>
<dbReference type="PANTHER" id="PTHR47333:SF4">
    <property type="entry name" value="EGF-LIKE DOMAIN-CONTAINING PROTEIN"/>
    <property type="match status" value="1"/>
</dbReference>
<evidence type="ECO:0000313" key="12">
    <source>
        <dbReference type="EMBL" id="KAF6017046.1"/>
    </source>
</evidence>
<evidence type="ECO:0000256" key="10">
    <source>
        <dbReference type="SAM" id="SignalP"/>
    </source>
</evidence>
<name>A0A7J7IU51_BUGNE</name>
<dbReference type="InterPro" id="IPR000742">
    <property type="entry name" value="EGF"/>
</dbReference>
<dbReference type="PROSITE" id="PS00010">
    <property type="entry name" value="ASX_HYDROXYL"/>
    <property type="match status" value="1"/>
</dbReference>
<sequence>MVFHLFTISPFLISLYTIKYADENECTAGNAPCSDICINTIGGFYCTCPGGYKIDETGKNCIDLNECEVYNGGCIDECINTAGSYYCLCTQPGYALANDSKTCIDQDECRTATHQCSGQETCVNSMGSHVCVPLQTLVSSKATATAVQAETLSCPEGKTVDTDSNQCIDIDECSEGNGGCADRCTNLDGGYYCACSDGYELARDGHSCVDMDECAVQFNDCTESEIVLILGSYLCLAPTDSLAGAQLSQSASGSLETWNGNILLGLLAWLIVISVILILLIVGFFRQSYNHKISRQNHMAELTQIFHSITNRIPYERFQDS</sequence>
<keyword evidence="7" id="KW-0325">Glycoprotein</keyword>
<dbReference type="InterPro" id="IPR018097">
    <property type="entry name" value="EGF_Ca-bd_CS"/>
</dbReference>
<dbReference type="SUPFAM" id="SSF57196">
    <property type="entry name" value="EGF/Laminin"/>
    <property type="match status" value="3"/>
</dbReference>
<feature type="transmembrane region" description="Helical" evidence="9">
    <location>
        <begin position="262"/>
        <end position="285"/>
    </location>
</feature>
<gene>
    <name evidence="12" type="ORF">EB796_024646</name>
</gene>
<dbReference type="AlphaFoldDB" id="A0A7J7IU51"/>
<evidence type="ECO:0000256" key="5">
    <source>
        <dbReference type="ARBA" id="ARBA00022737"/>
    </source>
</evidence>
<keyword evidence="3 8" id="KW-0245">EGF-like domain</keyword>
<keyword evidence="6" id="KW-1015">Disulfide bond</keyword>
<evidence type="ECO:0000256" key="4">
    <source>
        <dbReference type="ARBA" id="ARBA00022729"/>
    </source>
</evidence>
<keyword evidence="2" id="KW-0964">Secreted</keyword>
<dbReference type="Proteomes" id="UP000593567">
    <property type="component" value="Unassembled WGS sequence"/>
</dbReference>
<dbReference type="PROSITE" id="PS01187">
    <property type="entry name" value="EGF_CA"/>
    <property type="match status" value="2"/>
</dbReference>